<dbReference type="KEGG" id="pfus:ADJ77_00105"/>
<reference evidence="2 4" key="2">
    <citation type="submission" date="2021-03" db="EMBL/GenBank/DDBJ databases">
        <title>Human Oral Microbial Genomes.</title>
        <authorList>
            <person name="Johnston C.D."/>
            <person name="Chen T."/>
            <person name="Dewhirst F.E."/>
        </authorList>
    </citation>
    <scope>NUCLEOTIDE SEQUENCE [LARGE SCALE GENOMIC DNA]</scope>
    <source>
        <strain evidence="2 4">W1435</strain>
    </source>
</reference>
<gene>
    <name evidence="1" type="ORF">ADJ77_00105</name>
    <name evidence="2" type="ORF">J5A51_07250</name>
</gene>
<dbReference type="EMBL" id="CP012074">
    <property type="protein sequence ID" value="AKU68327.1"/>
    <property type="molecule type" value="Genomic_DNA"/>
</dbReference>
<dbReference type="Proteomes" id="UP000682005">
    <property type="component" value="Chromosome 1"/>
</dbReference>
<evidence type="ECO:0000313" key="3">
    <source>
        <dbReference type="Proteomes" id="UP000060345"/>
    </source>
</evidence>
<evidence type="ECO:0000313" key="2">
    <source>
        <dbReference type="EMBL" id="QUB87267.1"/>
    </source>
</evidence>
<evidence type="ECO:0000313" key="1">
    <source>
        <dbReference type="EMBL" id="AKU68327.1"/>
    </source>
</evidence>
<name>A0A0K1NGU9_9BACT</name>
<protein>
    <submittedName>
        <fullName evidence="1">Uncharacterized protein</fullName>
    </submittedName>
</protein>
<accession>A0A0K1NGU9</accession>
<dbReference type="EMBL" id="CP072370">
    <property type="protein sequence ID" value="QUB87267.1"/>
    <property type="molecule type" value="Genomic_DNA"/>
</dbReference>
<organism evidence="1 3">
    <name type="scientific">Prevotella fusca JCM 17724</name>
    <dbReference type="NCBI Taxonomy" id="1236517"/>
    <lineage>
        <taxon>Bacteria</taxon>
        <taxon>Pseudomonadati</taxon>
        <taxon>Bacteroidota</taxon>
        <taxon>Bacteroidia</taxon>
        <taxon>Bacteroidales</taxon>
        <taxon>Prevotellaceae</taxon>
        <taxon>Prevotella</taxon>
    </lineage>
</organism>
<reference evidence="1 3" key="1">
    <citation type="submission" date="2015-07" db="EMBL/GenBank/DDBJ databases">
        <authorList>
            <person name="Noorani M."/>
        </authorList>
    </citation>
    <scope>NUCLEOTIDE SEQUENCE [LARGE SCALE GENOMIC DNA]</scope>
    <source>
        <strain evidence="1 3">W1435</strain>
    </source>
</reference>
<sequence>MTQQERFNHLVNFTIDELTTYLIEDYHLDTAEALNIVYSSKTLELLQNKRTGLYDQSPGYVYHLLKHEYKTGQLPQVN</sequence>
<evidence type="ECO:0000313" key="4">
    <source>
        <dbReference type="Proteomes" id="UP000682005"/>
    </source>
</evidence>
<dbReference type="OrthoDB" id="9802756at2"/>
<dbReference type="RefSeq" id="WP_025077799.1">
    <property type="nucleotide sequence ID" value="NZ_BAKO01000004.1"/>
</dbReference>
<proteinExistence type="predicted"/>
<dbReference type="AlphaFoldDB" id="A0A0K1NGU9"/>
<keyword evidence="4" id="KW-1185">Reference proteome</keyword>
<dbReference type="STRING" id="1236517.ADJ77_00105"/>
<dbReference type="Proteomes" id="UP000060345">
    <property type="component" value="Chromosome 1"/>
</dbReference>